<organism evidence="2 3">
    <name type="scientific">Paraconiothyrium brasiliense</name>
    <dbReference type="NCBI Taxonomy" id="300254"/>
    <lineage>
        <taxon>Eukaryota</taxon>
        <taxon>Fungi</taxon>
        <taxon>Dikarya</taxon>
        <taxon>Ascomycota</taxon>
        <taxon>Pezizomycotina</taxon>
        <taxon>Dothideomycetes</taxon>
        <taxon>Pleosporomycetidae</taxon>
        <taxon>Pleosporales</taxon>
        <taxon>Massarineae</taxon>
        <taxon>Didymosphaeriaceae</taxon>
        <taxon>Paraconiothyrium</taxon>
    </lineage>
</organism>
<keyword evidence="3" id="KW-1185">Reference proteome</keyword>
<evidence type="ECO:0000313" key="2">
    <source>
        <dbReference type="EMBL" id="KAL1596614.1"/>
    </source>
</evidence>
<protein>
    <submittedName>
        <fullName evidence="2">Uncharacterized protein</fullName>
    </submittedName>
</protein>
<accession>A0ABR3QWT2</accession>
<dbReference type="Proteomes" id="UP001521785">
    <property type="component" value="Unassembled WGS sequence"/>
</dbReference>
<comment type="caution">
    <text evidence="2">The sequence shown here is derived from an EMBL/GenBank/DDBJ whole genome shotgun (WGS) entry which is preliminary data.</text>
</comment>
<name>A0ABR3QWT2_9PLEO</name>
<sequence length="175" mass="19704">MAISLERHSSWLESLSWRDDLHIEDKHYFGHLNFLSGFSKLGHLELPMATLIRQIQIGRAPVESIAANLPPSVQSLTIYMLQDGYAFYQKCLDYVAVNVHDYTPLLRQIKVVQCGNGASLSYDWQSFGSKLIERGVAFELIRSEADSDGDWTPYANNDSSDESGSSGYEESLYSN</sequence>
<reference evidence="2 3" key="1">
    <citation type="submission" date="2024-02" db="EMBL/GenBank/DDBJ databases">
        <title>De novo assembly and annotation of 12 fungi associated with fruit tree decline syndrome in Ontario, Canada.</title>
        <authorList>
            <person name="Sulman M."/>
            <person name="Ellouze W."/>
            <person name="Ilyukhin E."/>
        </authorList>
    </citation>
    <scope>NUCLEOTIDE SEQUENCE [LARGE SCALE GENOMIC DNA]</scope>
    <source>
        <strain evidence="2 3">M42-189</strain>
    </source>
</reference>
<evidence type="ECO:0000256" key="1">
    <source>
        <dbReference type="SAM" id="MobiDB-lite"/>
    </source>
</evidence>
<feature type="region of interest" description="Disordered" evidence="1">
    <location>
        <begin position="147"/>
        <end position="175"/>
    </location>
</feature>
<feature type="compositionally biased region" description="Low complexity" evidence="1">
    <location>
        <begin position="156"/>
        <end position="175"/>
    </location>
</feature>
<gene>
    <name evidence="2" type="ORF">SLS60_009262</name>
</gene>
<dbReference type="EMBL" id="JAKJXO020000014">
    <property type="protein sequence ID" value="KAL1596614.1"/>
    <property type="molecule type" value="Genomic_DNA"/>
</dbReference>
<evidence type="ECO:0000313" key="3">
    <source>
        <dbReference type="Proteomes" id="UP001521785"/>
    </source>
</evidence>
<proteinExistence type="predicted"/>